<feature type="domain" description="Aminotransferase class V" evidence="11">
    <location>
        <begin position="15"/>
        <end position="360"/>
    </location>
</feature>
<evidence type="ECO:0000313" key="13">
    <source>
        <dbReference type="Proteomes" id="UP001317322"/>
    </source>
</evidence>
<dbReference type="Pfam" id="PF00266">
    <property type="entry name" value="Aminotran_5"/>
    <property type="match status" value="1"/>
</dbReference>
<evidence type="ECO:0000313" key="12">
    <source>
        <dbReference type="EMBL" id="UUI66971.1"/>
    </source>
</evidence>
<dbReference type="RefSeq" id="WP_250788286.1">
    <property type="nucleotide sequence ID" value="NZ_CP101989.1"/>
</dbReference>
<keyword evidence="4" id="KW-0808">Transferase</keyword>
<protein>
    <recommendedName>
        <fullName evidence="3">cysteine desulfurase</fullName>
        <ecNumber evidence="3">2.8.1.7</ecNumber>
    </recommendedName>
</protein>
<keyword evidence="5" id="KW-0479">Metal-binding</keyword>
<keyword evidence="13" id="KW-1185">Reference proteome</keyword>
<evidence type="ECO:0000256" key="7">
    <source>
        <dbReference type="ARBA" id="ARBA00023004"/>
    </source>
</evidence>
<evidence type="ECO:0000256" key="2">
    <source>
        <dbReference type="ARBA" id="ARBA00006490"/>
    </source>
</evidence>
<evidence type="ECO:0000256" key="5">
    <source>
        <dbReference type="ARBA" id="ARBA00022723"/>
    </source>
</evidence>
<dbReference type="InterPro" id="IPR016454">
    <property type="entry name" value="Cysteine_dSase"/>
</dbReference>
<evidence type="ECO:0000256" key="6">
    <source>
        <dbReference type="ARBA" id="ARBA00022898"/>
    </source>
</evidence>
<name>A0ABY5KBZ9_9CELL</name>
<dbReference type="InterPro" id="IPR015421">
    <property type="entry name" value="PyrdxlP-dep_Trfase_major"/>
</dbReference>
<comment type="cofactor">
    <cofactor evidence="1 10">
        <name>pyridoxal 5'-phosphate</name>
        <dbReference type="ChEBI" id="CHEBI:597326"/>
    </cofactor>
</comment>
<dbReference type="PANTHER" id="PTHR11601:SF34">
    <property type="entry name" value="CYSTEINE DESULFURASE"/>
    <property type="match status" value="1"/>
</dbReference>
<evidence type="ECO:0000256" key="8">
    <source>
        <dbReference type="ARBA" id="ARBA00023014"/>
    </source>
</evidence>
<dbReference type="InterPro" id="IPR015424">
    <property type="entry name" value="PyrdxlP-dep_Trfase"/>
</dbReference>
<reference evidence="12 13" key="1">
    <citation type="submission" date="2022-07" db="EMBL/GenBank/DDBJ databases">
        <title>Novel species in genus cellulomonas.</title>
        <authorList>
            <person name="Ye L."/>
        </authorList>
    </citation>
    <scope>NUCLEOTIDE SEQUENCE [LARGE SCALE GENOMIC DNA]</scope>
    <source>
        <strain evidence="13">zg-Y908</strain>
    </source>
</reference>
<dbReference type="EC" id="2.8.1.7" evidence="3"/>
<dbReference type="Gene3D" id="3.40.640.10">
    <property type="entry name" value="Type I PLP-dependent aspartate aminotransferase-like (Major domain)"/>
    <property type="match status" value="1"/>
</dbReference>
<sequence length="383" mass="39287">MRPVALSALTAALAQTGNPSSLHTAGRTARRTVEEARERLAAAVGARPSEVVWTAGGTEADNLAVKGLFWARRTQDPARRRVVVSAVEHHAVLDPAFWLAEHAGAELVLLPVDAEGVVDLDALRAELHEHGDTVALVSVMWANNEVGALQPLDEVVALAHRYGVPVHADAVQAVGQVPVDLASCGVDAVTLSGHKVGGPGSTGALLVRRGLELTPVLHGGGQERGVRSGTLDPALLAAFAAAVHEAVGERVEHAARVGALRDDLVRRVLAEVPGATLRGPADPARRLPGNAHLTFTGCEGDSLLYLLDAAGVEASTGSACQAGVPRPSHVLLAMGVGEDDARGALRFSFGRTSSAADVDAAVAALPAAVERARAAGLSTLVGA</sequence>
<dbReference type="Gene3D" id="1.10.260.50">
    <property type="match status" value="1"/>
</dbReference>
<accession>A0ABY5KBZ9</accession>
<dbReference type="Proteomes" id="UP001317322">
    <property type="component" value="Chromosome"/>
</dbReference>
<evidence type="ECO:0000259" key="11">
    <source>
        <dbReference type="Pfam" id="PF00266"/>
    </source>
</evidence>
<dbReference type="EMBL" id="CP101989">
    <property type="protein sequence ID" value="UUI66971.1"/>
    <property type="molecule type" value="Genomic_DNA"/>
</dbReference>
<dbReference type="InterPro" id="IPR020578">
    <property type="entry name" value="Aminotrans_V_PyrdxlP_BS"/>
</dbReference>
<evidence type="ECO:0000256" key="9">
    <source>
        <dbReference type="ARBA" id="ARBA00050776"/>
    </source>
</evidence>
<keyword evidence="6" id="KW-0663">Pyridoxal phosphate</keyword>
<dbReference type="PROSITE" id="PS00595">
    <property type="entry name" value="AA_TRANSFER_CLASS_5"/>
    <property type="match status" value="1"/>
</dbReference>
<keyword evidence="8" id="KW-0411">Iron-sulfur</keyword>
<dbReference type="Gene3D" id="3.90.1150.10">
    <property type="entry name" value="Aspartate Aminotransferase, domain 1"/>
    <property type="match status" value="1"/>
</dbReference>
<dbReference type="InterPro" id="IPR000192">
    <property type="entry name" value="Aminotrans_V_dom"/>
</dbReference>
<dbReference type="SUPFAM" id="SSF53383">
    <property type="entry name" value="PLP-dependent transferases"/>
    <property type="match status" value="1"/>
</dbReference>
<comment type="similarity">
    <text evidence="2">Belongs to the class-V pyridoxal-phosphate-dependent aminotransferase family. NifS/IscS subfamily.</text>
</comment>
<dbReference type="PIRSF" id="PIRSF005572">
    <property type="entry name" value="NifS"/>
    <property type="match status" value="1"/>
</dbReference>
<evidence type="ECO:0000256" key="1">
    <source>
        <dbReference type="ARBA" id="ARBA00001933"/>
    </source>
</evidence>
<gene>
    <name evidence="12" type="ORF">NP075_05665</name>
</gene>
<dbReference type="PANTHER" id="PTHR11601">
    <property type="entry name" value="CYSTEINE DESULFURYLASE FAMILY MEMBER"/>
    <property type="match status" value="1"/>
</dbReference>
<evidence type="ECO:0000256" key="3">
    <source>
        <dbReference type="ARBA" id="ARBA00012239"/>
    </source>
</evidence>
<keyword evidence="7" id="KW-0408">Iron</keyword>
<dbReference type="InterPro" id="IPR015422">
    <property type="entry name" value="PyrdxlP-dep_Trfase_small"/>
</dbReference>
<comment type="catalytic activity">
    <reaction evidence="9">
        <text>(sulfur carrier)-H + L-cysteine = (sulfur carrier)-SH + L-alanine</text>
        <dbReference type="Rhea" id="RHEA:43892"/>
        <dbReference type="Rhea" id="RHEA-COMP:14737"/>
        <dbReference type="Rhea" id="RHEA-COMP:14739"/>
        <dbReference type="ChEBI" id="CHEBI:29917"/>
        <dbReference type="ChEBI" id="CHEBI:35235"/>
        <dbReference type="ChEBI" id="CHEBI:57972"/>
        <dbReference type="ChEBI" id="CHEBI:64428"/>
        <dbReference type="EC" id="2.8.1.7"/>
    </reaction>
</comment>
<evidence type="ECO:0000256" key="4">
    <source>
        <dbReference type="ARBA" id="ARBA00022679"/>
    </source>
</evidence>
<proteinExistence type="inferred from homology"/>
<organism evidence="12 13">
    <name type="scientific">Cellulomonas wangsupingiae</name>
    <dbReference type="NCBI Taxonomy" id="2968085"/>
    <lineage>
        <taxon>Bacteria</taxon>
        <taxon>Bacillati</taxon>
        <taxon>Actinomycetota</taxon>
        <taxon>Actinomycetes</taxon>
        <taxon>Micrococcales</taxon>
        <taxon>Cellulomonadaceae</taxon>
        <taxon>Cellulomonas</taxon>
    </lineage>
</organism>
<evidence type="ECO:0000256" key="10">
    <source>
        <dbReference type="RuleBase" id="RU004504"/>
    </source>
</evidence>